<comment type="caution">
    <text evidence="1">The sequence shown here is derived from an EMBL/GenBank/DDBJ whole genome shotgun (WGS) entry which is preliminary data.</text>
</comment>
<protein>
    <submittedName>
        <fullName evidence="1">Uncharacterized protein</fullName>
    </submittedName>
</protein>
<dbReference type="Proteomes" id="UP000682733">
    <property type="component" value="Unassembled WGS sequence"/>
</dbReference>
<accession>A0A8S2TLP2</accession>
<dbReference type="AlphaFoldDB" id="A0A8S2TLP2"/>
<evidence type="ECO:0000313" key="2">
    <source>
        <dbReference type="Proteomes" id="UP000682733"/>
    </source>
</evidence>
<reference evidence="1" key="1">
    <citation type="submission" date="2021-02" db="EMBL/GenBank/DDBJ databases">
        <authorList>
            <person name="Nowell W R."/>
        </authorList>
    </citation>
    <scope>NUCLEOTIDE SEQUENCE</scope>
</reference>
<organism evidence="1 2">
    <name type="scientific">Didymodactylos carnosus</name>
    <dbReference type="NCBI Taxonomy" id="1234261"/>
    <lineage>
        <taxon>Eukaryota</taxon>
        <taxon>Metazoa</taxon>
        <taxon>Spiralia</taxon>
        <taxon>Gnathifera</taxon>
        <taxon>Rotifera</taxon>
        <taxon>Eurotatoria</taxon>
        <taxon>Bdelloidea</taxon>
        <taxon>Philodinida</taxon>
        <taxon>Philodinidae</taxon>
        <taxon>Didymodactylos</taxon>
    </lineage>
</organism>
<name>A0A8S2TLP2_9BILA</name>
<dbReference type="EMBL" id="CAJOBA010056775">
    <property type="protein sequence ID" value="CAF4294931.1"/>
    <property type="molecule type" value="Genomic_DNA"/>
</dbReference>
<gene>
    <name evidence="1" type="ORF">TMI583_LOCUS38249</name>
</gene>
<proteinExistence type="predicted"/>
<evidence type="ECO:0000313" key="1">
    <source>
        <dbReference type="EMBL" id="CAF4294931.1"/>
    </source>
</evidence>
<sequence>MLPNDLLIKEDKIDTYFSQLFTIGMSLQIESLTDPDYKNIFRRLPQIQISDFKQILGSRVPIHVATIEESNITDGIAAWKSSKDTKTGLVQRITELSKLYSGQEFLESLKLTLAQVHTDDDTVVDVHRLKMSFSRLEREARTMLIQGGSQFSTCGKCIIKIQKLTGETGEEEMIINQEKTNFVAYLYNDESTERLEEDDELARHYCFSI</sequence>